<accession>H5SCS9</accession>
<reference evidence="2" key="2">
    <citation type="journal article" date="2012" name="PLoS ONE">
        <title>A Deeply Branching Thermophilic Bacterium with an Ancient Acetyl-CoA Pathway Dominates a Subsurface Ecosystem.</title>
        <authorList>
            <person name="Takami H."/>
            <person name="Noguchi H."/>
            <person name="Takaki Y."/>
            <person name="Uchiyama I."/>
            <person name="Toyoda A."/>
            <person name="Nishi S."/>
            <person name="Chee G.-J."/>
            <person name="Arai W."/>
            <person name="Nunoura T."/>
            <person name="Itoh T."/>
            <person name="Hattori M."/>
            <person name="Takai K."/>
        </authorList>
    </citation>
    <scope>NUCLEOTIDE SEQUENCE</scope>
</reference>
<dbReference type="EMBL" id="AP011673">
    <property type="protein sequence ID" value="BAL53965.1"/>
    <property type="molecule type" value="Genomic_DNA"/>
</dbReference>
<gene>
    <name evidence="2" type="ORF">HGMM_F11G08C02</name>
</gene>
<name>H5SCS9_9BACT</name>
<feature type="signal peptide" evidence="1">
    <location>
        <begin position="1"/>
        <end position="22"/>
    </location>
</feature>
<evidence type="ECO:0000313" key="2">
    <source>
        <dbReference type="EMBL" id="BAL53965.1"/>
    </source>
</evidence>
<dbReference type="SUPFAM" id="SSF82171">
    <property type="entry name" value="DPP6 N-terminal domain-like"/>
    <property type="match status" value="1"/>
</dbReference>
<dbReference type="AlphaFoldDB" id="H5SCS9"/>
<dbReference type="Gene3D" id="3.20.20.140">
    <property type="entry name" value="Metal-dependent hydrolases"/>
    <property type="match status" value="1"/>
</dbReference>
<protein>
    <submittedName>
        <fullName evidence="2">Hypothetical conserved protein</fullName>
    </submittedName>
</protein>
<proteinExistence type="predicted"/>
<reference evidence="2" key="1">
    <citation type="journal article" date="2005" name="Environ. Microbiol.">
        <title>Genetic and functional properties of uncultivated thermophilic crenarchaeotes from a subsurface gold mine as revealed by analysis of genome fragments.</title>
        <authorList>
            <person name="Nunoura T."/>
            <person name="Hirayama H."/>
            <person name="Takami H."/>
            <person name="Oida H."/>
            <person name="Nishi S."/>
            <person name="Shimamura S."/>
            <person name="Suzuki Y."/>
            <person name="Inagaki F."/>
            <person name="Takai K."/>
            <person name="Nealson K.H."/>
            <person name="Horikoshi K."/>
        </authorList>
    </citation>
    <scope>NUCLEOTIDE SEQUENCE</scope>
</reference>
<feature type="chain" id="PRO_5003597323" evidence="1">
    <location>
        <begin position="23"/>
        <end position="994"/>
    </location>
</feature>
<keyword evidence="1" id="KW-0732">Signal</keyword>
<sequence length="994" mass="111842">MRRKCLLGLVCLGLVSLLLALAQPKPQGLLLLEWAKAAAEPAKEVAVLLEMGLTDTEPSDWSGKAHVSGGRMVQREGYRFRDKDAIQGDSWSAHTRRPIRLPKGQPALARMEGIDSVGIVFHLADLAPDAALQVEIPSRQPPKQTVPLADILAGKSVYLWDKAAVVRLVSTATPAVTQATEDDFPAACYAPDGTLWLAYIAYKLRDATRQIEAPQLSEMPSAFRQFYRPEFADQLWVRYYRRGKWSPPIAITGPQEDLVRCAIAAQKDGKILVFYSAQRQGNFDIYMRSLELPAEPGLTPNIGRETLISEDSPGPDLGPVACTDQHGRVWMAWQSWDSTGKATIRFCTIEDNKITQSGRLATTTQTNQWAPAIAAAADGRVAIAFDVYNGDYDVYVAIIEGGKISFHPLATSAKFEARPSIVWDEAGRLWIAYEEGTERWGKDFGAFDTEGQPLYGSRSVRVVCWHNGKLLEPVAELPISQVEPPKMPYEPLAATRFERTPRYSHPRLGLDGQGRLWLSYRQKFGTRYSTHPGSYWLSFLRCLEGKTWSEPIELHHSCNLMDSRPVLLPHASGGLLVLHNTDGRYTTPDKVGFEIYASYLNLPGRPLAPQLRDRSPGQKDLAEAEKERNIVRRMRDYQVRVGGKTYYLLRGEFHRHTEISWDGGPDGCLEDMFRYAIDAVAFDWIGNGDHDNGAGREYTWWLTQKLTDAYHVPGVFTPMFTYERSVNYPHGHRNVMFAKRGVLTLPRLAEPDPQKQVGGVHADDTKMLYRYLRQLGGICAAHTSATNMGTDWRDNDPLVEPIVEIYQGDRMNYEYPDCPRAGYDPKSGKFPPQIGGWQPSGYINNALAKGYRLGFQSSSDHWSTHISYFVALAERRDREALLDAARKRHCYAATDNIIFDVRSGPYTMGDEWEAVQSPVFQVFVHGTANIRQLDVLRDSQVVATIPGKQSDKLQVAWTDSKPEKPLHYYYFRVLQEDGELAWSSPMWVRYKGGN</sequence>
<evidence type="ECO:0000256" key="1">
    <source>
        <dbReference type="SAM" id="SignalP"/>
    </source>
</evidence>
<organism evidence="2">
    <name type="scientific">uncultured Planctomycetota bacterium</name>
    <dbReference type="NCBI Taxonomy" id="120965"/>
    <lineage>
        <taxon>Bacteria</taxon>
        <taxon>Pseudomonadati</taxon>
        <taxon>Planctomycetota</taxon>
        <taxon>environmental samples</taxon>
    </lineage>
</organism>